<dbReference type="InterPro" id="IPR021135">
    <property type="entry name" value="PEP_COase"/>
</dbReference>
<sequence>MLYRDHAADYRGMELHGRSVRQDVRELGELLGDAVERHASSAAFEAVEDARTAAIAYRRGEASSREALQRIVESNDEDVNASVARAFTTYFELVNLAEERERVRSLREGEDAGTLADGLPAAVETLADRGASADDVADVLDAVRVVPTFTAHPTEARRKTVKATLVRVTDLLEELDQHRLTEREQANKLARLGALVESVWTTKQVRDRRPEPFDEARNVHWYLANVIFDQVPEVYARIEDTLAEQYDDPPAVPEILDFRSWAGSDRDGNPYVTPEVTSKTLERQRHIAVEKYRETLDDVSGVLSQDASRMDLGSVEASLNRDAERVPSLVAETRERYPDEPLRQKVLVMWRRLGRIADVRPGGYDDADEFLADIDVVEDALRANGADRIADEYLDPLERQVRTFRFHLASLDLRDHQEMHTDTLEEALEREGIDYAGMDEDERVEFLTEAMLQADPVLDLADTEELSEDATRVCSRFDALADWHAEYGEAAIDTYCISMTERPSHVLEVLFFADQAGVVDLPEHCGLDVVPLLETESALGNARETMETLFDNEAYSAAVEARGNVQEVMLGYSDSNKENGFLAANWALNEAQRKLADITDDLGVELRLFHGRGGSISRGGGPMNEALLALPPETVTGEVKFTQQGESIADTYGNPYIAERNLEQMLNAQIRARYDAVDRGERDAASDRGDAIDPDWIEAMETMAPAAHEAYRDLLDTEGFVSYFEQATPITVIEELNMGSRPASRSAERSVEDLRAIPWVFSWTQSRCVVPGWFGLGTGIEAYLDAGGDVETLREMYEAWPFFRTTIDNASMALARTEMEVAAEYAALAEPDLRERIFPTIEAEYERASEGVLDVLESEELVARDWLAESLERRNPYVDPLNALQVSLLRQTHRTDEAERTLRLTVKGIAAGMKNTG</sequence>
<dbReference type="InterPro" id="IPR018129">
    <property type="entry name" value="PEP_COase_Lys_AS"/>
</dbReference>
<dbReference type="PRINTS" id="PR00150">
    <property type="entry name" value="PEPCARBXLASE"/>
</dbReference>
<dbReference type="PANTHER" id="PTHR30523:SF6">
    <property type="entry name" value="PHOSPHOENOLPYRUVATE CARBOXYLASE"/>
    <property type="match status" value="1"/>
</dbReference>
<dbReference type="GO" id="GO:0015977">
    <property type="term" value="P:carbon fixation"/>
    <property type="evidence" value="ECO:0007669"/>
    <property type="project" value="UniProtKB-KW"/>
</dbReference>
<evidence type="ECO:0000256" key="4">
    <source>
        <dbReference type="ARBA" id="ARBA00023239"/>
    </source>
</evidence>
<keyword evidence="5" id="KW-0120">Carbon dioxide fixation</keyword>
<dbReference type="EMBL" id="BMOQ01000005">
    <property type="protein sequence ID" value="GGN18986.1"/>
    <property type="molecule type" value="Genomic_DNA"/>
</dbReference>
<evidence type="ECO:0000313" key="7">
    <source>
        <dbReference type="EMBL" id="GGN18986.1"/>
    </source>
</evidence>
<comment type="similarity">
    <text evidence="1">Belongs to the PEPCase type 1 family.</text>
</comment>
<dbReference type="Pfam" id="PF00311">
    <property type="entry name" value="PEPcase"/>
    <property type="match status" value="1"/>
</dbReference>
<reference evidence="7 8" key="1">
    <citation type="journal article" date="2019" name="Int. J. Syst. Evol. Microbiol.">
        <title>The Global Catalogue of Microorganisms (GCM) 10K type strain sequencing project: providing services to taxonomists for standard genome sequencing and annotation.</title>
        <authorList>
            <consortium name="The Broad Institute Genomics Platform"/>
            <consortium name="The Broad Institute Genome Sequencing Center for Infectious Disease"/>
            <person name="Wu L."/>
            <person name="Ma J."/>
        </authorList>
    </citation>
    <scope>NUCLEOTIDE SEQUENCE [LARGE SCALE GENOMIC DNA]</scope>
    <source>
        <strain evidence="7 8">JCM 16331</strain>
    </source>
</reference>
<dbReference type="HAMAP" id="MF_00595">
    <property type="entry name" value="PEPcase_type1"/>
    <property type="match status" value="1"/>
</dbReference>
<evidence type="ECO:0000256" key="3">
    <source>
        <dbReference type="ARBA" id="ARBA00022842"/>
    </source>
</evidence>
<dbReference type="AlphaFoldDB" id="A0A830GCN1"/>
<dbReference type="Proteomes" id="UP000608850">
    <property type="component" value="Unassembled WGS sequence"/>
</dbReference>
<dbReference type="PROSITE" id="PS00781">
    <property type="entry name" value="PEPCASE_1"/>
    <property type="match status" value="1"/>
</dbReference>
<comment type="catalytic activity">
    <reaction evidence="6">
        <text>oxaloacetate + phosphate = phosphoenolpyruvate + hydrogencarbonate</text>
        <dbReference type="Rhea" id="RHEA:28370"/>
        <dbReference type="ChEBI" id="CHEBI:16452"/>
        <dbReference type="ChEBI" id="CHEBI:17544"/>
        <dbReference type="ChEBI" id="CHEBI:43474"/>
        <dbReference type="ChEBI" id="CHEBI:58702"/>
        <dbReference type="EC" id="4.1.1.31"/>
    </reaction>
</comment>
<organism evidence="7 8">
    <name type="scientific">Halarchaeum nitratireducens</name>
    <dbReference type="NCBI Taxonomy" id="489913"/>
    <lineage>
        <taxon>Archaea</taxon>
        <taxon>Methanobacteriati</taxon>
        <taxon>Methanobacteriota</taxon>
        <taxon>Stenosarchaea group</taxon>
        <taxon>Halobacteria</taxon>
        <taxon>Halobacteriales</taxon>
        <taxon>Halobacteriaceae</taxon>
    </lineage>
</organism>
<name>A0A830GCN1_9EURY</name>
<evidence type="ECO:0000313" key="8">
    <source>
        <dbReference type="Proteomes" id="UP000608850"/>
    </source>
</evidence>
<keyword evidence="4" id="KW-0456">Lyase</keyword>
<dbReference type="InterPro" id="IPR022805">
    <property type="entry name" value="PEP_COase_bac/pln-type"/>
</dbReference>
<dbReference type="GO" id="GO:0005829">
    <property type="term" value="C:cytosol"/>
    <property type="evidence" value="ECO:0007669"/>
    <property type="project" value="TreeGrafter"/>
</dbReference>
<protein>
    <recommendedName>
        <fullName evidence="2">phosphoenolpyruvate carboxylase</fullName>
        <ecNumber evidence="2">4.1.1.31</ecNumber>
    </recommendedName>
</protein>
<keyword evidence="3" id="KW-0460">Magnesium</keyword>
<dbReference type="InterPro" id="IPR015813">
    <property type="entry name" value="Pyrv/PenolPyrv_kinase-like_dom"/>
</dbReference>
<gene>
    <name evidence="7" type="primary">ppc</name>
    <name evidence="7" type="ORF">GCM10009021_20110</name>
</gene>
<evidence type="ECO:0000256" key="2">
    <source>
        <dbReference type="ARBA" id="ARBA00012305"/>
    </source>
</evidence>
<proteinExistence type="inferred from homology"/>
<evidence type="ECO:0000256" key="5">
    <source>
        <dbReference type="ARBA" id="ARBA00023300"/>
    </source>
</evidence>
<accession>A0A830GCN1</accession>
<dbReference type="GO" id="GO:0008964">
    <property type="term" value="F:phosphoenolpyruvate carboxylase activity"/>
    <property type="evidence" value="ECO:0007669"/>
    <property type="project" value="UniProtKB-EC"/>
</dbReference>
<evidence type="ECO:0000256" key="1">
    <source>
        <dbReference type="ARBA" id="ARBA00008346"/>
    </source>
</evidence>
<dbReference type="Gene3D" id="1.20.1440.90">
    <property type="entry name" value="Phosphoenolpyruvate/pyruvate domain"/>
    <property type="match status" value="1"/>
</dbReference>
<dbReference type="GO" id="GO:0006099">
    <property type="term" value="P:tricarboxylic acid cycle"/>
    <property type="evidence" value="ECO:0007669"/>
    <property type="project" value="InterPro"/>
</dbReference>
<dbReference type="EC" id="4.1.1.31" evidence="2"/>
<dbReference type="PANTHER" id="PTHR30523">
    <property type="entry name" value="PHOSPHOENOLPYRUVATE CARBOXYLASE"/>
    <property type="match status" value="1"/>
</dbReference>
<evidence type="ECO:0000256" key="6">
    <source>
        <dbReference type="ARBA" id="ARBA00048995"/>
    </source>
</evidence>
<comment type="caution">
    <text evidence="7">The sequence shown here is derived from an EMBL/GenBank/DDBJ whole genome shotgun (WGS) entry which is preliminary data.</text>
</comment>
<dbReference type="NCBIfam" id="NF000584">
    <property type="entry name" value="PRK00009.1"/>
    <property type="match status" value="1"/>
</dbReference>
<keyword evidence="8" id="KW-1185">Reference proteome</keyword>
<dbReference type="SUPFAM" id="SSF51621">
    <property type="entry name" value="Phosphoenolpyruvate/pyruvate domain"/>
    <property type="match status" value="1"/>
</dbReference>